<gene>
    <name evidence="1" type="ORF">AMK59_4011</name>
</gene>
<reference evidence="1 2" key="1">
    <citation type="submission" date="2015-09" db="EMBL/GenBank/DDBJ databases">
        <title>Draft genome of the scarab beetle Oryctes borbonicus.</title>
        <authorList>
            <person name="Meyer J.M."/>
            <person name="Markov G.V."/>
            <person name="Baskaran P."/>
            <person name="Herrmann M."/>
            <person name="Sommer R.J."/>
            <person name="Roedelsperger C."/>
        </authorList>
    </citation>
    <scope>NUCLEOTIDE SEQUENCE [LARGE SCALE GENOMIC DNA]</scope>
    <source>
        <strain evidence="1">OB123</strain>
        <tissue evidence="1">Whole animal</tissue>
    </source>
</reference>
<name>A0A0T6B5R9_9SCAR</name>
<feature type="non-terminal residue" evidence="1">
    <location>
        <position position="393"/>
    </location>
</feature>
<proteinExistence type="predicted"/>
<keyword evidence="2" id="KW-1185">Reference proteome</keyword>
<evidence type="ECO:0000313" key="1">
    <source>
        <dbReference type="EMBL" id="KRT82630.1"/>
    </source>
</evidence>
<dbReference type="EMBL" id="LJIG01009663">
    <property type="protein sequence ID" value="KRT82630.1"/>
    <property type="molecule type" value="Genomic_DNA"/>
</dbReference>
<dbReference type="AlphaFoldDB" id="A0A0T6B5R9"/>
<dbReference type="Proteomes" id="UP000051574">
    <property type="component" value="Unassembled WGS sequence"/>
</dbReference>
<accession>A0A0T6B5R9</accession>
<dbReference type="OrthoDB" id="188042at2759"/>
<dbReference type="PANTHER" id="PTHR48174:SF5">
    <property type="entry name" value="VACUOLAR PROTEIN SORTING-ASSOCIATED PROTEIN 62"/>
    <property type="match status" value="1"/>
</dbReference>
<sequence>VDRLVEKWAPLVWLAPEEKYFPLAAEEFLQHVHPVDVNGRIISSEDTLPIGRSSETLYLIPKNDLASLKGNTTSFLNGRNPLNEVVPVYVTVSECSRPPSIVNPCSRSYKSNVFGNCNEKNDPKKLIARRIHFHLTYWMFYPYNEGKEVCFLGKIPTPLIFNRCLGKKRTFGNHIGDFEHVSITFDEDYVPSELFLAIHDIGAYYTYDSISKIFKYSRELVRKGIIQRAEFPPVVRTFKGRPVLFAAKGSHVPSELFLAIHDIGAYYTYDSISKIFKYSRELVRKGIIQRAEFPPVVRTFKGRPVLFAAKGSHGLWSAPGQFPYLRVPKLYDLNGYGTPWKTWKSFHVYRIGYDPPPVWMKYLGRWGNPKFKCFLFNRLGICEFSEGPYGISR</sequence>
<feature type="non-terminal residue" evidence="1">
    <location>
        <position position="1"/>
    </location>
</feature>
<comment type="caution">
    <text evidence="1">The sequence shown here is derived from an EMBL/GenBank/DDBJ whole genome shotgun (WGS) entry which is preliminary data.</text>
</comment>
<organism evidence="1 2">
    <name type="scientific">Oryctes borbonicus</name>
    <dbReference type="NCBI Taxonomy" id="1629725"/>
    <lineage>
        <taxon>Eukaryota</taxon>
        <taxon>Metazoa</taxon>
        <taxon>Ecdysozoa</taxon>
        <taxon>Arthropoda</taxon>
        <taxon>Hexapoda</taxon>
        <taxon>Insecta</taxon>
        <taxon>Pterygota</taxon>
        <taxon>Neoptera</taxon>
        <taxon>Endopterygota</taxon>
        <taxon>Coleoptera</taxon>
        <taxon>Polyphaga</taxon>
        <taxon>Scarabaeiformia</taxon>
        <taxon>Scarabaeidae</taxon>
        <taxon>Dynastinae</taxon>
        <taxon>Oryctes</taxon>
    </lineage>
</organism>
<evidence type="ECO:0000313" key="2">
    <source>
        <dbReference type="Proteomes" id="UP000051574"/>
    </source>
</evidence>
<dbReference type="PANTHER" id="PTHR48174">
    <property type="entry name" value="DUF946 FAMILY PROTEIN"/>
    <property type="match status" value="1"/>
</dbReference>
<protein>
    <submittedName>
        <fullName evidence="1">Uncharacterized protein</fullName>
    </submittedName>
</protein>